<keyword evidence="4 5" id="KW-0539">Nucleus</keyword>
<feature type="domain" description="MMS19 C-terminal" evidence="6">
    <location>
        <begin position="699"/>
        <end position="1091"/>
    </location>
</feature>
<dbReference type="GO" id="GO:0016226">
    <property type="term" value="P:iron-sulfur cluster assembly"/>
    <property type="evidence" value="ECO:0007669"/>
    <property type="project" value="UniProtKB-UniRule"/>
</dbReference>
<dbReference type="GO" id="GO:0006281">
    <property type="term" value="P:DNA repair"/>
    <property type="evidence" value="ECO:0007669"/>
    <property type="project" value="UniProtKB-UniRule"/>
</dbReference>
<dbReference type="GO" id="GO:0097361">
    <property type="term" value="C:cytosolic [4Fe-4S] assembly targeting complex"/>
    <property type="evidence" value="ECO:0007669"/>
    <property type="project" value="UniProtKB-UniRule"/>
</dbReference>
<dbReference type="InterPro" id="IPR039920">
    <property type="entry name" value="MMS19"/>
</dbReference>
<protein>
    <recommendedName>
        <fullName evidence="5">MMS19 nucleotide excision repair protein</fullName>
    </recommendedName>
</protein>
<comment type="similarity">
    <text evidence="2 5">Belongs to the MET18/MMS19 family.</text>
</comment>
<evidence type="ECO:0000256" key="2">
    <source>
        <dbReference type="ARBA" id="ARBA00009340"/>
    </source>
</evidence>
<evidence type="ECO:0000256" key="1">
    <source>
        <dbReference type="ARBA" id="ARBA00004123"/>
    </source>
</evidence>
<comment type="subcellular location">
    <subcellularLocation>
        <location evidence="1 5">Nucleus</location>
    </subcellularLocation>
</comment>
<evidence type="ECO:0000259" key="6">
    <source>
        <dbReference type="Pfam" id="PF12460"/>
    </source>
</evidence>
<dbReference type="GO" id="GO:0051604">
    <property type="term" value="P:protein maturation"/>
    <property type="evidence" value="ECO:0007669"/>
    <property type="project" value="UniProtKB-UniRule"/>
</dbReference>
<reference evidence="8" key="1">
    <citation type="submission" date="2014-07" db="EMBL/GenBank/DDBJ databases">
        <title>Identification of a novel salt tolerance gene in wild soybean by whole-genome sequencing.</title>
        <authorList>
            <person name="Lam H.-M."/>
            <person name="Qi X."/>
            <person name="Li M.-W."/>
            <person name="Liu X."/>
            <person name="Xie M."/>
            <person name="Ni M."/>
            <person name="Xu X."/>
        </authorList>
    </citation>
    <scope>NUCLEOTIDE SEQUENCE [LARGE SCALE GENOMIC DNA]</scope>
    <source>
        <tissue evidence="8">Root</tissue>
    </source>
</reference>
<evidence type="ECO:0000256" key="3">
    <source>
        <dbReference type="ARBA" id="ARBA00022737"/>
    </source>
</evidence>
<keyword evidence="5" id="KW-0227">DNA damage</keyword>
<dbReference type="EMBL" id="KN672316">
    <property type="protein sequence ID" value="KHM98718.1"/>
    <property type="molecule type" value="Genomic_DNA"/>
</dbReference>
<evidence type="ECO:0000256" key="4">
    <source>
        <dbReference type="ARBA" id="ARBA00023242"/>
    </source>
</evidence>
<gene>
    <name evidence="8" type="ORF">glysoja_030771</name>
</gene>
<evidence type="ECO:0000313" key="8">
    <source>
        <dbReference type="EMBL" id="KHM98718.1"/>
    </source>
</evidence>
<proteinExistence type="inferred from homology"/>
<feature type="domain" description="MMS19 N-terminal" evidence="7">
    <location>
        <begin position="46"/>
        <end position="313"/>
    </location>
</feature>
<sequence length="1167" mass="130311">MAETTQLTRHIESYVDSSSTPAQQASSLNAVASLVNTDALPLEALVRELEMYLTTTDNVVRARGILLLAEVMTRIESKPLNSATIHSLVGFFKDRLADWRAVQGALVGCLALIRRKSVVGMVTDSDATTIAQSFLQYMQVQSLGQYDRKLCFELLDCLLERYFDAVTTLGEDLIYGICEAIDAEKDPDCLKLAFHIVASLAQLNPDSSSLLASYAKDVFDILEPYFPIHFTHPSSGDTHVQRDDLSTSLMSAFSSTPLFEPFVIPLLLEKLSSSLHSAKIDSLKYLRVCSSKYGAERIAKYAGAIWSSLKDTLSTYLGEPDFSFTIAPVDGIGFPENEFVIEALSLLQQLIAQNSSLLVSLIIDDEDVNTIFSTITSYETYDAIPVQEKKKLHAIGRILYITSKTTISSCNAMFESLFTRMMDNLGFSVRFPNGDISPSQRLKFGFLYLCIELLAGCRELIVGSEEPALQYVFEHETCCTMLHSFSTPLFNAFGSVLAVSADRGPLDPDTYIGVKGLQILAMFHSDVFPIQKSIFENILKKFMSIIIEDFNKTILWEAALKALHHVGSFFQKFCESEKAMSYRNLVVEKIVEILSLDDITLSFSLKVEALLNIGKTGMKNMLTILQGLGRAVFANLSKVYVHRNLRSSEIAVQLLECYSCQLLPWIHENGGSEDFVMQFAVDIWSQAGNCMDLSTPFEGKGLLDAMMKAMRLSVGSCSVESQNLIIRKAYSVLSSHTNFQLKEVERLPLTPGKYDISLRDEGIISLFASVVIAVCPKTYIPNIRVLVHLFIITLLRGVVPVAQALGSILNKLVSTSSTAENSSDLTLEEALDAIFNTKISFSSTDMLQRCNGTSNGNEMVFTDICLGIANDRRLQINAICGLSWMGKGLLLRGHEKIKDITMIFMECLISGTKSASPLIKDSLENTEEQIQDLLVIKCATDAFHVLMSDSEVCLNRKFHATIRPLYKQRFFSSVMPILQQIITKSHSSLSRSFLYRAFAHIMSDTPMVAIVSEAKKLIPVLLDCLSMLTEIQDKDMLYGLLLVLSGILMEKNGQEAVVENAHIIINCLIKLVGYPHKMLVRETAIQCLVALSELPHARIYPMRTQVLRAISKCLDDSKRAVRHEAVKCRQTWWVPFFEIMYNIIWSDNSHACLFFLIFPRLFYRASM</sequence>
<keyword evidence="3" id="KW-0677">Repeat</keyword>
<evidence type="ECO:0000259" key="7">
    <source>
        <dbReference type="Pfam" id="PF14500"/>
    </source>
</evidence>
<dbReference type="Gene3D" id="1.25.10.10">
    <property type="entry name" value="Leucine-rich Repeat Variant"/>
    <property type="match status" value="1"/>
</dbReference>
<comment type="function">
    <text evidence="5">Key component of the cytosolic iron-sulfur protein assembly (CIA) complex, a multiprotein complex that mediates the incorporation of iron-sulfur cluster into apoproteins specifically involved in DNA metabolism and genomic integrity. In the CIA complex, MMS19 acts as an adapter between early-acting CIA components and a subset of cellular target iron-sulfur proteins.</text>
</comment>
<keyword evidence="5" id="KW-0234">DNA repair</keyword>
<dbReference type="InterPro" id="IPR029240">
    <property type="entry name" value="MMS19_N"/>
</dbReference>
<dbReference type="SUPFAM" id="SSF48371">
    <property type="entry name" value="ARM repeat"/>
    <property type="match status" value="1"/>
</dbReference>
<dbReference type="Pfam" id="PF14500">
    <property type="entry name" value="MMS19_N"/>
    <property type="match status" value="1"/>
</dbReference>
<dbReference type="PANTHER" id="PTHR12891:SF0">
    <property type="entry name" value="MMS19 NUCLEOTIDE EXCISION REPAIR PROTEIN HOMOLOG"/>
    <property type="match status" value="1"/>
</dbReference>
<dbReference type="InterPro" id="IPR024687">
    <property type="entry name" value="MMS19_C"/>
</dbReference>
<organism evidence="8">
    <name type="scientific">Glycine soja</name>
    <name type="common">Wild soybean</name>
    <dbReference type="NCBI Taxonomy" id="3848"/>
    <lineage>
        <taxon>Eukaryota</taxon>
        <taxon>Viridiplantae</taxon>
        <taxon>Streptophyta</taxon>
        <taxon>Embryophyta</taxon>
        <taxon>Tracheophyta</taxon>
        <taxon>Spermatophyta</taxon>
        <taxon>Magnoliopsida</taxon>
        <taxon>eudicotyledons</taxon>
        <taxon>Gunneridae</taxon>
        <taxon>Pentapetalae</taxon>
        <taxon>rosids</taxon>
        <taxon>fabids</taxon>
        <taxon>Fabales</taxon>
        <taxon>Fabaceae</taxon>
        <taxon>Papilionoideae</taxon>
        <taxon>50 kb inversion clade</taxon>
        <taxon>NPAAA clade</taxon>
        <taxon>indigoferoid/millettioid clade</taxon>
        <taxon>Phaseoleae</taxon>
        <taxon>Glycine</taxon>
        <taxon>Glycine subgen. Soja</taxon>
    </lineage>
</organism>
<accession>A0A0B2NU06</accession>
<dbReference type="InterPro" id="IPR011989">
    <property type="entry name" value="ARM-like"/>
</dbReference>
<evidence type="ECO:0000256" key="5">
    <source>
        <dbReference type="RuleBase" id="RU367072"/>
    </source>
</evidence>
<dbReference type="AlphaFoldDB" id="A0A0B2NU06"/>
<dbReference type="Pfam" id="PF12460">
    <property type="entry name" value="MMS19_C"/>
    <property type="match status" value="1"/>
</dbReference>
<dbReference type="FunFam" id="1.25.10.10:FF:000911">
    <property type="entry name" value="MMS19 nucleotide excision repair protein isogeny"/>
    <property type="match status" value="1"/>
</dbReference>
<name>A0A0B2NU06_GLYSO</name>
<dbReference type="GO" id="GO:0005634">
    <property type="term" value="C:nucleus"/>
    <property type="evidence" value="ECO:0007669"/>
    <property type="project" value="UniProtKB-SubCell"/>
</dbReference>
<dbReference type="Proteomes" id="UP000053555">
    <property type="component" value="Unassembled WGS sequence"/>
</dbReference>
<dbReference type="PANTHER" id="PTHR12891">
    <property type="entry name" value="DNA REPAIR/TRANSCRIPTION PROTEIN MET18/MMS19"/>
    <property type="match status" value="1"/>
</dbReference>
<dbReference type="InterPro" id="IPR016024">
    <property type="entry name" value="ARM-type_fold"/>
</dbReference>